<dbReference type="InterPro" id="IPR013087">
    <property type="entry name" value="Znf_C2H2_type"/>
</dbReference>
<keyword evidence="1" id="KW-0479">Metal-binding</keyword>
<keyword evidence="1" id="KW-0862">Zinc</keyword>
<dbReference type="Proteomes" id="UP000076552">
    <property type="component" value="Unassembled WGS sequence"/>
</dbReference>
<dbReference type="GO" id="GO:0008270">
    <property type="term" value="F:zinc ion binding"/>
    <property type="evidence" value="ECO:0007669"/>
    <property type="project" value="UniProtKB-KW"/>
</dbReference>
<dbReference type="EMBL" id="LFIV01000201">
    <property type="protein sequence ID" value="KZL65823.1"/>
    <property type="molecule type" value="Genomic_DNA"/>
</dbReference>
<dbReference type="AlphaFoldDB" id="A0A161W3N5"/>
<gene>
    <name evidence="3" type="ORF">CT0861_02825</name>
</gene>
<protein>
    <recommendedName>
        <fullName evidence="2">C2H2-type domain-containing protein</fullName>
    </recommendedName>
</protein>
<keyword evidence="1" id="KW-0863">Zinc-finger</keyword>
<evidence type="ECO:0000313" key="4">
    <source>
        <dbReference type="Proteomes" id="UP000076552"/>
    </source>
</evidence>
<feature type="domain" description="C2H2-type" evidence="2">
    <location>
        <begin position="132"/>
        <end position="159"/>
    </location>
</feature>
<dbReference type="Gene3D" id="3.30.160.60">
    <property type="entry name" value="Classic Zinc Finger"/>
    <property type="match status" value="1"/>
</dbReference>
<organism evidence="3 4">
    <name type="scientific">Colletotrichum tofieldiae</name>
    <dbReference type="NCBI Taxonomy" id="708197"/>
    <lineage>
        <taxon>Eukaryota</taxon>
        <taxon>Fungi</taxon>
        <taxon>Dikarya</taxon>
        <taxon>Ascomycota</taxon>
        <taxon>Pezizomycotina</taxon>
        <taxon>Sordariomycetes</taxon>
        <taxon>Hypocreomycetidae</taxon>
        <taxon>Glomerellales</taxon>
        <taxon>Glomerellaceae</taxon>
        <taxon>Colletotrichum</taxon>
        <taxon>Colletotrichum spaethianum species complex</taxon>
    </lineage>
</organism>
<keyword evidence="4" id="KW-1185">Reference proteome</keyword>
<evidence type="ECO:0000313" key="3">
    <source>
        <dbReference type="EMBL" id="KZL65823.1"/>
    </source>
</evidence>
<evidence type="ECO:0000256" key="1">
    <source>
        <dbReference type="PROSITE-ProRule" id="PRU00042"/>
    </source>
</evidence>
<reference evidence="3 4" key="1">
    <citation type="submission" date="2015-06" db="EMBL/GenBank/DDBJ databases">
        <title>Survival trade-offs in plant roots during colonization by closely related pathogenic and mutualistic fungi.</title>
        <authorList>
            <person name="Hacquard S."/>
            <person name="Kracher B."/>
            <person name="Hiruma K."/>
            <person name="Weinman A."/>
            <person name="Muench P."/>
            <person name="Garrido Oter R."/>
            <person name="Ver Loren van Themaat E."/>
            <person name="Dallerey J.-F."/>
            <person name="Damm U."/>
            <person name="Henrissat B."/>
            <person name="Lespinet O."/>
            <person name="Thon M."/>
            <person name="Kemen E."/>
            <person name="McHardy A.C."/>
            <person name="Schulze-Lefert P."/>
            <person name="O'Connell R.J."/>
        </authorList>
    </citation>
    <scope>NUCLEOTIDE SEQUENCE [LARGE SCALE GENOMIC DNA]</scope>
    <source>
        <strain evidence="3 4">0861</strain>
    </source>
</reference>
<dbReference type="PROSITE" id="PS50157">
    <property type="entry name" value="ZINC_FINGER_C2H2_2"/>
    <property type="match status" value="1"/>
</dbReference>
<comment type="caution">
    <text evidence="3">The sequence shown here is derived from an EMBL/GenBank/DDBJ whole genome shotgun (WGS) entry which is preliminary data.</text>
</comment>
<proteinExistence type="predicted"/>
<name>A0A161W3N5_9PEZI</name>
<accession>A0A161W3N5</accession>
<evidence type="ECO:0000259" key="2">
    <source>
        <dbReference type="PROSITE" id="PS50157"/>
    </source>
</evidence>
<sequence length="185" mass="20724">MNDNDWSAIYPPAGPASMDAGFNIASNPDQPTINHLGIQTGNWGSTGVSMQPENFKPVQDTVSYLTEPLGNACSAAYELDATVFACNQDVPVSTHPNTVDLEGYGYVEVSHDAMLMLAELNDFWLKREGNKFSCNICKKTLTRPDNVKRHLRNTTKCKTVWERRDKVAWSRILHMAFSGKVDWLR</sequence>